<feature type="compositionally biased region" description="Low complexity" evidence="1">
    <location>
        <begin position="37"/>
        <end position="51"/>
    </location>
</feature>
<reference evidence="2" key="1">
    <citation type="journal article" date="2020" name="Stud. Mycol.">
        <title>101 Dothideomycetes genomes: a test case for predicting lifestyles and emergence of pathogens.</title>
        <authorList>
            <person name="Haridas S."/>
            <person name="Albert R."/>
            <person name="Binder M."/>
            <person name="Bloem J."/>
            <person name="Labutti K."/>
            <person name="Salamov A."/>
            <person name="Andreopoulos B."/>
            <person name="Baker S."/>
            <person name="Barry K."/>
            <person name="Bills G."/>
            <person name="Bluhm B."/>
            <person name="Cannon C."/>
            <person name="Castanera R."/>
            <person name="Culley D."/>
            <person name="Daum C."/>
            <person name="Ezra D."/>
            <person name="Gonzalez J."/>
            <person name="Henrissat B."/>
            <person name="Kuo A."/>
            <person name="Liang C."/>
            <person name="Lipzen A."/>
            <person name="Lutzoni F."/>
            <person name="Magnuson J."/>
            <person name="Mondo S."/>
            <person name="Nolan M."/>
            <person name="Ohm R."/>
            <person name="Pangilinan J."/>
            <person name="Park H.-J."/>
            <person name="Ramirez L."/>
            <person name="Alfaro M."/>
            <person name="Sun H."/>
            <person name="Tritt A."/>
            <person name="Yoshinaga Y."/>
            <person name="Zwiers L.-H."/>
            <person name="Turgeon B."/>
            <person name="Goodwin S."/>
            <person name="Spatafora J."/>
            <person name="Crous P."/>
            <person name="Grigoriev I."/>
        </authorList>
    </citation>
    <scope>NUCLEOTIDE SEQUENCE</scope>
    <source>
        <strain evidence="2">CBS 122367</strain>
    </source>
</reference>
<dbReference type="OrthoDB" id="1045822at2759"/>
<feature type="compositionally biased region" description="Polar residues" evidence="1">
    <location>
        <begin position="158"/>
        <end position="181"/>
    </location>
</feature>
<proteinExistence type="predicted"/>
<sequence length="427" mass="47363">MDARQYGRQPQSGDRRHQRFSWQVPVDTPPEQTPHYQQPQQHARQHQNPARLNTTVEEVQNRTFSYAQTPAEHVAFQYIPSPSDPAVPPLPLSPTPIDPRPQSVFAHNYASAQPQPHATSPAPAYQEKPPLSPLSPLDRPNPQTTSPISPVIEPPRVHTQQGRPQHARNLSSLSPINTNVGPFNMPPIPATPRAQPSDLPHKTPITPITPSSIKKEPLGHPNALSPNSRKSYAHEPYSPHNLSAVAPTSRAIFSPDSAHGPNGLDFSLHQPGQIAHPNMDLSASGTTHSWKHSLCTCTPDISTCLTGLFCPCILYGRTSYRLSQKSSKNDPTDLLSHKTPNGHCMIMAVSCGFWWLFPMVQRTRLRHMYKLEGSVLGDCVKSVCCCCCVAVQNEREIKTREEAKRQWAGPVSTEVYKSPPQMKYTPQ</sequence>
<feature type="compositionally biased region" description="Pro residues" evidence="1">
    <location>
        <begin position="82"/>
        <end position="99"/>
    </location>
</feature>
<organism evidence="2 3">
    <name type="scientific">Lentithecium fluviatile CBS 122367</name>
    <dbReference type="NCBI Taxonomy" id="1168545"/>
    <lineage>
        <taxon>Eukaryota</taxon>
        <taxon>Fungi</taxon>
        <taxon>Dikarya</taxon>
        <taxon>Ascomycota</taxon>
        <taxon>Pezizomycotina</taxon>
        <taxon>Dothideomycetes</taxon>
        <taxon>Pleosporomycetidae</taxon>
        <taxon>Pleosporales</taxon>
        <taxon>Massarineae</taxon>
        <taxon>Lentitheciaceae</taxon>
        <taxon>Lentithecium</taxon>
    </lineage>
</organism>
<gene>
    <name evidence="2" type="ORF">K458DRAFT_420512</name>
</gene>
<dbReference type="EMBL" id="MU005590">
    <property type="protein sequence ID" value="KAF2681749.1"/>
    <property type="molecule type" value="Genomic_DNA"/>
</dbReference>
<dbReference type="Proteomes" id="UP000799291">
    <property type="component" value="Unassembled WGS sequence"/>
</dbReference>
<dbReference type="PANTHER" id="PTHR15907">
    <property type="entry name" value="DUF614 FAMILY PROTEIN-RELATED"/>
    <property type="match status" value="1"/>
</dbReference>
<evidence type="ECO:0000313" key="3">
    <source>
        <dbReference type="Proteomes" id="UP000799291"/>
    </source>
</evidence>
<dbReference type="NCBIfam" id="TIGR01571">
    <property type="entry name" value="A_thal_Cys_rich"/>
    <property type="match status" value="1"/>
</dbReference>
<keyword evidence="3" id="KW-1185">Reference proteome</keyword>
<feature type="region of interest" description="Disordered" evidence="1">
    <location>
        <begin position="79"/>
        <end position="239"/>
    </location>
</feature>
<dbReference type="InterPro" id="IPR006461">
    <property type="entry name" value="PLAC_motif_containing"/>
</dbReference>
<evidence type="ECO:0000313" key="2">
    <source>
        <dbReference type="EMBL" id="KAF2681749.1"/>
    </source>
</evidence>
<feature type="region of interest" description="Disordered" evidence="1">
    <location>
        <begin position="402"/>
        <end position="427"/>
    </location>
</feature>
<protein>
    <submittedName>
        <fullName evidence="2">PLAC8-domain-containing protein</fullName>
    </submittedName>
</protein>
<accession>A0A6G1IV39</accession>
<dbReference type="AlphaFoldDB" id="A0A6G1IV39"/>
<evidence type="ECO:0000256" key="1">
    <source>
        <dbReference type="SAM" id="MobiDB-lite"/>
    </source>
</evidence>
<dbReference type="Pfam" id="PF04749">
    <property type="entry name" value="PLAC8"/>
    <property type="match status" value="1"/>
</dbReference>
<feature type="region of interest" description="Disordered" evidence="1">
    <location>
        <begin position="1"/>
        <end position="55"/>
    </location>
</feature>
<name>A0A6G1IV39_9PLEO</name>